<comment type="subcellular location">
    <subcellularLocation>
        <location evidence="1">Membrane</location>
        <topology evidence="1">Multi-pass membrane protein</topology>
    </subcellularLocation>
</comment>
<dbReference type="AlphaFoldDB" id="A0AB34PMI7"/>
<evidence type="ECO:0000256" key="7">
    <source>
        <dbReference type="ARBA" id="ARBA00022989"/>
    </source>
</evidence>
<dbReference type="EMBL" id="AJIX01000042">
    <property type="protein sequence ID" value="KGR04466.1"/>
    <property type="molecule type" value="Genomic_DNA"/>
</dbReference>
<evidence type="ECO:0000256" key="8">
    <source>
        <dbReference type="ARBA" id="ARBA00023136"/>
    </source>
</evidence>
<feature type="transmembrane region" description="Helical" evidence="9">
    <location>
        <begin position="28"/>
        <end position="51"/>
    </location>
</feature>
<evidence type="ECO:0000313" key="11">
    <source>
        <dbReference type="Proteomes" id="UP000030161"/>
    </source>
</evidence>
<keyword evidence="5" id="KW-0571">Peptide transport</keyword>
<dbReference type="GO" id="GO:0015031">
    <property type="term" value="P:protein transport"/>
    <property type="evidence" value="ECO:0007669"/>
    <property type="project" value="UniProtKB-KW"/>
</dbReference>
<evidence type="ECO:0000313" key="10">
    <source>
        <dbReference type="EMBL" id="KGR04466.1"/>
    </source>
</evidence>
<sequence>YIPGLYVSFTFMSYIKRKYEAWWQKYNYILSTGLNAGIAFSSIIIFFAVMYHAKDINWWGNTVMYEGMDGSMTGWLNATVDAPDGYFGPRIGHFP</sequence>
<organism evidence="10 11">
    <name type="scientific">Candida albicans P78048</name>
    <dbReference type="NCBI Taxonomy" id="1094989"/>
    <lineage>
        <taxon>Eukaryota</taxon>
        <taxon>Fungi</taxon>
        <taxon>Dikarya</taxon>
        <taxon>Ascomycota</taxon>
        <taxon>Saccharomycotina</taxon>
        <taxon>Pichiomycetes</taxon>
        <taxon>Debaryomycetaceae</taxon>
        <taxon>Candida/Lodderomyces clade</taxon>
        <taxon>Candida</taxon>
    </lineage>
</organism>
<keyword evidence="3" id="KW-0813">Transport</keyword>
<comment type="similarity">
    <text evidence="2">Belongs to the oligopeptide OPT transporter family.</text>
</comment>
<evidence type="ECO:0000256" key="4">
    <source>
        <dbReference type="ARBA" id="ARBA00022692"/>
    </source>
</evidence>
<evidence type="ECO:0000256" key="1">
    <source>
        <dbReference type="ARBA" id="ARBA00004141"/>
    </source>
</evidence>
<evidence type="ECO:0000256" key="2">
    <source>
        <dbReference type="ARBA" id="ARBA00008807"/>
    </source>
</evidence>
<proteinExistence type="inferred from homology"/>
<dbReference type="InterPro" id="IPR004648">
    <property type="entry name" value="Oligpept_transpt"/>
</dbReference>
<dbReference type="GO" id="GO:0035673">
    <property type="term" value="F:oligopeptide transmembrane transporter activity"/>
    <property type="evidence" value="ECO:0007669"/>
    <property type="project" value="InterPro"/>
</dbReference>
<dbReference type="Pfam" id="PF03169">
    <property type="entry name" value="OPT"/>
    <property type="match status" value="1"/>
</dbReference>
<dbReference type="InterPro" id="IPR004813">
    <property type="entry name" value="OPT"/>
</dbReference>
<feature type="non-terminal residue" evidence="10">
    <location>
        <position position="1"/>
    </location>
</feature>
<evidence type="ECO:0000256" key="5">
    <source>
        <dbReference type="ARBA" id="ARBA00022856"/>
    </source>
</evidence>
<keyword evidence="7 9" id="KW-1133">Transmembrane helix</keyword>
<comment type="caution">
    <text evidence="10">The sequence shown here is derived from an EMBL/GenBank/DDBJ whole genome shotgun (WGS) entry which is preliminary data.</text>
</comment>
<gene>
    <name evidence="10" type="ORF">MG3_05594</name>
</gene>
<keyword evidence="6" id="KW-0653">Protein transport</keyword>
<accession>A0AB34PMI7</accession>
<keyword evidence="8 9" id="KW-0472">Membrane</keyword>
<dbReference type="GO" id="GO:0016020">
    <property type="term" value="C:membrane"/>
    <property type="evidence" value="ECO:0007669"/>
    <property type="project" value="UniProtKB-SubCell"/>
</dbReference>
<protein>
    <recommendedName>
        <fullName evidence="12">Oligopeptide transporter</fullName>
    </recommendedName>
</protein>
<dbReference type="Proteomes" id="UP000030161">
    <property type="component" value="Unassembled WGS sequence"/>
</dbReference>
<keyword evidence="4 9" id="KW-0812">Transmembrane</keyword>
<evidence type="ECO:0008006" key="12">
    <source>
        <dbReference type="Google" id="ProtNLM"/>
    </source>
</evidence>
<evidence type="ECO:0000256" key="3">
    <source>
        <dbReference type="ARBA" id="ARBA00022448"/>
    </source>
</evidence>
<evidence type="ECO:0000256" key="6">
    <source>
        <dbReference type="ARBA" id="ARBA00022927"/>
    </source>
</evidence>
<reference evidence="10 11" key="1">
    <citation type="submission" date="2013-12" db="EMBL/GenBank/DDBJ databases">
        <title>The Genome Sequence of Candida albicans P78048.</title>
        <authorList>
            <consortium name="The Broad Institute Genome Sequencing Platform"/>
            <consortium name="The Broad Institute Genome Sequencing Center for Infectious Disease"/>
            <person name="Cuomo C."/>
            <person name="Bennett R."/>
            <person name="Hirakawa M."/>
            <person name="Noverr M."/>
            <person name="Mitchell A."/>
            <person name="Young S.K."/>
            <person name="Zeng Q."/>
            <person name="Gargeya S."/>
            <person name="Fitzgerald M."/>
            <person name="Abouelleil A."/>
            <person name="Alvarado L."/>
            <person name="Berlin A.M."/>
            <person name="Chapman S.B."/>
            <person name="Dewar J."/>
            <person name="Goldberg J."/>
            <person name="Griggs A."/>
            <person name="Gujja S."/>
            <person name="Hansen M."/>
            <person name="Howarth C."/>
            <person name="Imamovic A."/>
            <person name="Larimer J."/>
            <person name="McCowan C."/>
            <person name="Murphy C."/>
            <person name="Pearson M."/>
            <person name="Priest M."/>
            <person name="Roberts A."/>
            <person name="Saif S."/>
            <person name="Shea T."/>
            <person name="Sykes S."/>
            <person name="Wortman J."/>
            <person name="Nusbaum C."/>
            <person name="Birren B."/>
        </authorList>
    </citation>
    <scope>NUCLEOTIDE SEQUENCE [LARGE SCALE GENOMIC DNA]</scope>
    <source>
        <strain evidence="10 11">P78048</strain>
    </source>
</reference>
<name>A0AB34PMI7_CANAX</name>
<dbReference type="PANTHER" id="PTHR22601">
    <property type="entry name" value="ISP4 LIKE PROTEIN"/>
    <property type="match status" value="1"/>
</dbReference>
<evidence type="ECO:0000256" key="9">
    <source>
        <dbReference type="SAM" id="Phobius"/>
    </source>
</evidence>